<keyword evidence="6" id="KW-0808">Transferase</keyword>
<evidence type="ECO:0000256" key="12">
    <source>
        <dbReference type="ARBA" id="ARBA00023211"/>
    </source>
</evidence>
<gene>
    <name evidence="14" type="ORF">B296_00043662</name>
</gene>
<evidence type="ECO:0000256" key="6">
    <source>
        <dbReference type="ARBA" id="ARBA00022679"/>
    </source>
</evidence>
<evidence type="ECO:0000256" key="2">
    <source>
        <dbReference type="ARBA" id="ARBA00004323"/>
    </source>
</evidence>
<dbReference type="Gene3D" id="3.90.550.50">
    <property type="match status" value="1"/>
</dbReference>
<keyword evidence="7 13" id="KW-0812">Transmembrane</keyword>
<evidence type="ECO:0000256" key="7">
    <source>
        <dbReference type="ARBA" id="ARBA00022692"/>
    </source>
</evidence>
<sequence>MEKLHLPAPRIPLLNASTAAFVILSMLLTAFVFRAVYPNEFQLQSLVAGGCEPRRLRSTNFLDPVALPVPDPQLRILIGIFTVPDSYQRRHLLRDAYFLQPNRTVNARIDIRFVLCGLTTEEQRVLVAIEILRYGDIMILDCEENMNKGKTYTYFSSLPGVFKGSTSSEPAYDYVLKADDDTYIRLDALAKTIEGMPREDLYMGLFIPCKNITDRMGWMTGMAYALSWDLVEWIARSEIPRKHKSIRPYGEDVVLASWLRDASLGKNRFDMNPRMYDYYEEPTPCWSHDFIPDTIAVHKLKNDTKWAKTLEYFNLTVGLRPSNLYNIYQLKQ</sequence>
<dbReference type="GO" id="GO:0000139">
    <property type="term" value="C:Golgi membrane"/>
    <property type="evidence" value="ECO:0007669"/>
    <property type="project" value="UniProtKB-SubCell"/>
</dbReference>
<comment type="similarity">
    <text evidence="4 13">Belongs to the glycosyltransferase 31 family.</text>
</comment>
<proteinExistence type="inferred from homology"/>
<evidence type="ECO:0000256" key="10">
    <source>
        <dbReference type="ARBA" id="ARBA00023034"/>
    </source>
</evidence>
<keyword evidence="10 13" id="KW-0333">Golgi apparatus</keyword>
<evidence type="ECO:0000256" key="8">
    <source>
        <dbReference type="ARBA" id="ARBA00022968"/>
    </source>
</evidence>
<protein>
    <recommendedName>
        <fullName evidence="13">Hexosyltransferase</fullName>
        <ecNumber evidence="13">2.4.1.-</ecNumber>
    </recommendedName>
</protein>
<organism evidence="14 15">
    <name type="scientific">Ensete ventricosum</name>
    <name type="common">Abyssinian banana</name>
    <name type="synonym">Musa ensete</name>
    <dbReference type="NCBI Taxonomy" id="4639"/>
    <lineage>
        <taxon>Eukaryota</taxon>
        <taxon>Viridiplantae</taxon>
        <taxon>Streptophyta</taxon>
        <taxon>Embryophyta</taxon>
        <taxon>Tracheophyta</taxon>
        <taxon>Spermatophyta</taxon>
        <taxon>Magnoliopsida</taxon>
        <taxon>Liliopsida</taxon>
        <taxon>Zingiberales</taxon>
        <taxon>Musaceae</taxon>
        <taxon>Ensete</taxon>
    </lineage>
</organism>
<dbReference type="EC" id="2.4.1.-" evidence="13"/>
<reference evidence="14 15" key="1">
    <citation type="journal article" date="2014" name="Agronomy (Basel)">
        <title>A Draft Genome Sequence for Ensete ventricosum, the Drought-Tolerant Tree Against Hunger.</title>
        <authorList>
            <person name="Harrison J."/>
            <person name="Moore K.A."/>
            <person name="Paszkiewicz K."/>
            <person name="Jones T."/>
            <person name="Grant M."/>
            <person name="Ambacheew D."/>
            <person name="Muzemil S."/>
            <person name="Studholme D.J."/>
        </authorList>
    </citation>
    <scope>NUCLEOTIDE SEQUENCE [LARGE SCALE GENOMIC DNA]</scope>
</reference>
<dbReference type="PANTHER" id="PTHR11214">
    <property type="entry name" value="BETA-1,3-N-ACETYLGLUCOSAMINYLTRANSFERASE"/>
    <property type="match status" value="1"/>
</dbReference>
<dbReference type="Pfam" id="PF01762">
    <property type="entry name" value="Galactosyl_T"/>
    <property type="match status" value="1"/>
</dbReference>
<evidence type="ECO:0000256" key="1">
    <source>
        <dbReference type="ARBA" id="ARBA00001936"/>
    </source>
</evidence>
<feature type="transmembrane region" description="Helical" evidence="13">
    <location>
        <begin position="12"/>
        <end position="37"/>
    </location>
</feature>
<evidence type="ECO:0000256" key="4">
    <source>
        <dbReference type="ARBA" id="ARBA00008661"/>
    </source>
</evidence>
<dbReference type="Proteomes" id="UP000287651">
    <property type="component" value="Unassembled WGS sequence"/>
</dbReference>
<evidence type="ECO:0000256" key="11">
    <source>
        <dbReference type="ARBA" id="ARBA00023136"/>
    </source>
</evidence>
<evidence type="ECO:0000256" key="3">
    <source>
        <dbReference type="ARBA" id="ARBA00004922"/>
    </source>
</evidence>
<comment type="subcellular location">
    <subcellularLocation>
        <location evidence="2 13">Golgi apparatus membrane</location>
        <topology evidence="2 13">Single-pass type II membrane protein</topology>
    </subcellularLocation>
</comment>
<comment type="pathway">
    <text evidence="3">Protein modification; protein glycosylation.</text>
</comment>
<evidence type="ECO:0000256" key="9">
    <source>
        <dbReference type="ARBA" id="ARBA00022989"/>
    </source>
</evidence>
<comment type="caution">
    <text evidence="14">The sequence shown here is derived from an EMBL/GenBank/DDBJ whole genome shotgun (WGS) entry which is preliminary data.</text>
</comment>
<name>A0A426YU88_ENSVE</name>
<dbReference type="FunFam" id="3.90.550.50:FF:000027">
    <property type="entry name" value="Hexosyltransferase"/>
    <property type="match status" value="1"/>
</dbReference>
<dbReference type="PANTHER" id="PTHR11214:SF363">
    <property type="entry name" value="HEXOSYLTRANSFERASE"/>
    <property type="match status" value="1"/>
</dbReference>
<keyword evidence="11 13" id="KW-0472">Membrane</keyword>
<evidence type="ECO:0000256" key="13">
    <source>
        <dbReference type="RuleBase" id="RU363063"/>
    </source>
</evidence>
<dbReference type="EMBL" id="AMZH03010154">
    <property type="protein sequence ID" value="RRT55297.1"/>
    <property type="molecule type" value="Genomic_DNA"/>
</dbReference>
<keyword evidence="12 13" id="KW-0464">Manganese</keyword>
<keyword evidence="9 13" id="KW-1133">Transmembrane helix</keyword>
<dbReference type="UniPathway" id="UPA00378"/>
<accession>A0A426YU88</accession>
<evidence type="ECO:0000313" key="14">
    <source>
        <dbReference type="EMBL" id="RRT55297.1"/>
    </source>
</evidence>
<dbReference type="AlphaFoldDB" id="A0A426YU88"/>
<keyword evidence="5 13" id="KW-0328">Glycosyltransferase</keyword>
<keyword evidence="8 13" id="KW-0735">Signal-anchor</keyword>
<dbReference type="GO" id="GO:0016758">
    <property type="term" value="F:hexosyltransferase activity"/>
    <property type="evidence" value="ECO:0007669"/>
    <property type="project" value="InterPro"/>
</dbReference>
<evidence type="ECO:0000256" key="5">
    <source>
        <dbReference type="ARBA" id="ARBA00022676"/>
    </source>
</evidence>
<evidence type="ECO:0000313" key="15">
    <source>
        <dbReference type="Proteomes" id="UP000287651"/>
    </source>
</evidence>
<dbReference type="InterPro" id="IPR002659">
    <property type="entry name" value="Glyco_trans_31"/>
</dbReference>
<comment type="cofactor">
    <cofactor evidence="1 13">
        <name>Mn(2+)</name>
        <dbReference type="ChEBI" id="CHEBI:29035"/>
    </cofactor>
</comment>